<reference evidence="2" key="1">
    <citation type="submission" date="2019-12" db="EMBL/GenBank/DDBJ databases">
        <title>Genome sequencing and annotation of Brassica cretica.</title>
        <authorList>
            <person name="Studholme D.J."/>
            <person name="Sarris P."/>
        </authorList>
    </citation>
    <scope>NUCLEOTIDE SEQUENCE</scope>
    <source>
        <strain evidence="2">PFS-109/04</strain>
        <tissue evidence="2">Leaf</tissue>
    </source>
</reference>
<sequence>MEVPGFWRALLYALPMTFVPLAYGAISLLFAPGRHSLCAFIFQIGPLAGIDLDLEQESVV</sequence>
<evidence type="ECO:0000313" key="3">
    <source>
        <dbReference type="Proteomes" id="UP000712600"/>
    </source>
</evidence>
<dbReference type="EMBL" id="QGKX02001290">
    <property type="protein sequence ID" value="KAF3541188.1"/>
    <property type="molecule type" value="Genomic_DNA"/>
</dbReference>
<proteinExistence type="predicted"/>
<name>A0A8S9QR75_BRACR</name>
<dbReference type="Proteomes" id="UP000712600">
    <property type="component" value="Unassembled WGS sequence"/>
</dbReference>
<accession>A0A8S9QR75</accession>
<protein>
    <submittedName>
        <fullName evidence="2">Uncharacterized protein</fullName>
    </submittedName>
</protein>
<comment type="caution">
    <text evidence="2">The sequence shown here is derived from an EMBL/GenBank/DDBJ whole genome shotgun (WGS) entry which is preliminary data.</text>
</comment>
<dbReference type="AlphaFoldDB" id="A0A8S9QR75"/>
<keyword evidence="1" id="KW-1133">Transmembrane helix</keyword>
<evidence type="ECO:0000256" key="1">
    <source>
        <dbReference type="SAM" id="Phobius"/>
    </source>
</evidence>
<feature type="transmembrane region" description="Helical" evidence="1">
    <location>
        <begin position="6"/>
        <end position="31"/>
    </location>
</feature>
<keyword evidence="1" id="KW-0812">Transmembrane</keyword>
<organism evidence="2 3">
    <name type="scientific">Brassica cretica</name>
    <name type="common">Mustard</name>
    <dbReference type="NCBI Taxonomy" id="69181"/>
    <lineage>
        <taxon>Eukaryota</taxon>
        <taxon>Viridiplantae</taxon>
        <taxon>Streptophyta</taxon>
        <taxon>Embryophyta</taxon>
        <taxon>Tracheophyta</taxon>
        <taxon>Spermatophyta</taxon>
        <taxon>Magnoliopsida</taxon>
        <taxon>eudicotyledons</taxon>
        <taxon>Gunneridae</taxon>
        <taxon>Pentapetalae</taxon>
        <taxon>rosids</taxon>
        <taxon>malvids</taxon>
        <taxon>Brassicales</taxon>
        <taxon>Brassicaceae</taxon>
        <taxon>Brassiceae</taxon>
        <taxon>Brassica</taxon>
    </lineage>
</organism>
<keyword evidence="1" id="KW-0472">Membrane</keyword>
<evidence type="ECO:0000313" key="2">
    <source>
        <dbReference type="EMBL" id="KAF3541188.1"/>
    </source>
</evidence>
<gene>
    <name evidence="2" type="ORF">F2Q69_00023313</name>
</gene>